<name>A0AAP0KA08_9MAGN</name>
<dbReference type="AlphaFoldDB" id="A0AAP0KA08"/>
<gene>
    <name evidence="1" type="ORF">Scep_007419</name>
</gene>
<dbReference type="InterPro" id="IPR051150">
    <property type="entry name" value="SWT21/TCAB1_mRNA_Telomere"/>
</dbReference>
<dbReference type="Proteomes" id="UP001419268">
    <property type="component" value="Unassembled WGS sequence"/>
</dbReference>
<reference evidence="1 2" key="1">
    <citation type="submission" date="2024-01" db="EMBL/GenBank/DDBJ databases">
        <title>Genome assemblies of Stephania.</title>
        <authorList>
            <person name="Yang L."/>
        </authorList>
    </citation>
    <scope>NUCLEOTIDE SEQUENCE [LARGE SCALE GENOMIC DNA]</scope>
    <source>
        <strain evidence="1">JXDWG</strain>
        <tissue evidence="1">Leaf</tissue>
    </source>
</reference>
<proteinExistence type="predicted"/>
<dbReference type="PANTHER" id="PTHR13211:SF0">
    <property type="entry name" value="TELOMERASE CAJAL BODY PROTEIN 1"/>
    <property type="match status" value="1"/>
</dbReference>
<dbReference type="Gene3D" id="2.130.10.10">
    <property type="entry name" value="YVTN repeat-like/Quinoprotein amine dehydrogenase"/>
    <property type="match status" value="1"/>
</dbReference>
<organism evidence="1 2">
    <name type="scientific">Stephania cephalantha</name>
    <dbReference type="NCBI Taxonomy" id="152367"/>
    <lineage>
        <taxon>Eukaryota</taxon>
        <taxon>Viridiplantae</taxon>
        <taxon>Streptophyta</taxon>
        <taxon>Embryophyta</taxon>
        <taxon>Tracheophyta</taxon>
        <taxon>Spermatophyta</taxon>
        <taxon>Magnoliopsida</taxon>
        <taxon>Ranunculales</taxon>
        <taxon>Menispermaceae</taxon>
        <taxon>Menispermoideae</taxon>
        <taxon>Cissampelideae</taxon>
        <taxon>Stephania</taxon>
    </lineage>
</organism>
<dbReference type="SUPFAM" id="SSF50978">
    <property type="entry name" value="WD40 repeat-like"/>
    <property type="match status" value="1"/>
</dbReference>
<comment type="caution">
    <text evidence="1">The sequence shown here is derived from an EMBL/GenBank/DDBJ whole genome shotgun (WGS) entry which is preliminary data.</text>
</comment>
<evidence type="ECO:0000313" key="1">
    <source>
        <dbReference type="EMBL" id="KAK9148662.1"/>
    </source>
</evidence>
<sequence>MSNSHYQSGHFAYSYTVGIISALAFCPAHNGMLAAGSYSQTTAIYRKDNMELLYVLHGQEGGITHVQFSRDGNYSYTL</sequence>
<keyword evidence="2" id="KW-1185">Reference proteome</keyword>
<protein>
    <submittedName>
        <fullName evidence="1">Uncharacterized protein</fullName>
    </submittedName>
</protein>
<accession>A0AAP0KA08</accession>
<evidence type="ECO:0000313" key="2">
    <source>
        <dbReference type="Proteomes" id="UP001419268"/>
    </source>
</evidence>
<dbReference type="InterPro" id="IPR015943">
    <property type="entry name" value="WD40/YVTN_repeat-like_dom_sf"/>
</dbReference>
<dbReference type="PANTHER" id="PTHR13211">
    <property type="entry name" value="TELOMERASE CAJAL BODY PROTEIN 1"/>
    <property type="match status" value="1"/>
</dbReference>
<dbReference type="EMBL" id="JBBNAG010000003">
    <property type="protein sequence ID" value="KAK9148662.1"/>
    <property type="molecule type" value="Genomic_DNA"/>
</dbReference>
<dbReference type="InterPro" id="IPR036322">
    <property type="entry name" value="WD40_repeat_dom_sf"/>
</dbReference>